<comment type="caution">
    <text evidence="1">The sequence shown here is derived from an EMBL/GenBank/DDBJ whole genome shotgun (WGS) entry which is preliminary data.</text>
</comment>
<evidence type="ECO:0000313" key="2">
    <source>
        <dbReference type="Proteomes" id="UP000318711"/>
    </source>
</evidence>
<gene>
    <name evidence="1" type="ORF">CEN88_389</name>
</gene>
<accession>A0A554LTI5</accession>
<dbReference type="Proteomes" id="UP000318711">
    <property type="component" value="Unassembled WGS sequence"/>
</dbReference>
<dbReference type="AlphaFoldDB" id="A0A554LTI5"/>
<name>A0A554LTI5_9BACT</name>
<dbReference type="InterPro" id="IPR043519">
    <property type="entry name" value="NT_sf"/>
</dbReference>
<protein>
    <submittedName>
        <fullName evidence="1">Uncharacterized protein</fullName>
    </submittedName>
</protein>
<proteinExistence type="predicted"/>
<evidence type="ECO:0000313" key="1">
    <source>
        <dbReference type="EMBL" id="TSC96144.1"/>
    </source>
</evidence>
<reference evidence="1 2" key="1">
    <citation type="submission" date="2017-07" db="EMBL/GenBank/DDBJ databases">
        <title>Mechanisms for carbon and nitrogen cycling indicate functional differentiation within the Candidate Phyla Radiation.</title>
        <authorList>
            <person name="Danczak R.E."/>
            <person name="Johnston M.D."/>
            <person name="Kenah C."/>
            <person name="Slattery M."/>
            <person name="Wrighton K.C."/>
            <person name="Wilkins M.J."/>
        </authorList>
    </citation>
    <scope>NUCLEOTIDE SEQUENCE [LARGE SCALE GENOMIC DNA]</scope>
    <source>
        <strain evidence="1">Licking1014_2</strain>
    </source>
</reference>
<dbReference type="Gene3D" id="3.30.460.40">
    <property type="match status" value="1"/>
</dbReference>
<organism evidence="1 2">
    <name type="scientific">Candidatus Berkelbacteria bacterium Licking1014_2</name>
    <dbReference type="NCBI Taxonomy" id="2017146"/>
    <lineage>
        <taxon>Bacteria</taxon>
        <taxon>Candidatus Berkelbacteria</taxon>
    </lineage>
</organism>
<dbReference type="SUPFAM" id="SSF81301">
    <property type="entry name" value="Nucleotidyltransferase"/>
    <property type="match status" value="1"/>
</dbReference>
<dbReference type="EMBL" id="VMGL01000046">
    <property type="protein sequence ID" value="TSC96144.1"/>
    <property type="molecule type" value="Genomic_DNA"/>
</dbReference>
<sequence>MEFEKLLIKVVKILDEIDAIYCLTGGYAVSCWGRPRATFDLDVVIKLPAEKISIFAPRLKSLSDAGYINEIDAKEKLKVGGEFNFIHPETGLKIDFWSAENNSFSHQELKRRVAKKINNQTVYFISPEDLILSKLIWYQESQSKRHLDDAQSVIEIQGDKLDFSYLNREAGKLNIGKLWQEIKS</sequence>